<dbReference type="InterPro" id="IPR050430">
    <property type="entry name" value="Peptidase_S1"/>
</dbReference>
<reference evidence="7 8" key="1">
    <citation type="submission" date="2023-07" db="EMBL/GenBank/DDBJ databases">
        <title>Sequencing the genomes of 1000 actinobacteria strains.</title>
        <authorList>
            <person name="Klenk H.-P."/>
        </authorList>
    </citation>
    <scope>NUCLEOTIDE SEQUENCE [LARGE SCALE GENOMIC DNA]</scope>
    <source>
        <strain evidence="7 8">DSM 44508</strain>
    </source>
</reference>
<proteinExistence type="inferred from homology"/>
<evidence type="ECO:0000256" key="1">
    <source>
        <dbReference type="ARBA" id="ARBA00007664"/>
    </source>
</evidence>
<dbReference type="Pfam" id="PF00089">
    <property type="entry name" value="Trypsin"/>
    <property type="match status" value="1"/>
</dbReference>
<feature type="region of interest" description="Disordered" evidence="3">
    <location>
        <begin position="437"/>
        <end position="457"/>
    </location>
</feature>
<dbReference type="PRINTS" id="PR00722">
    <property type="entry name" value="CHYMOTRYPSIN"/>
</dbReference>
<keyword evidence="8" id="KW-1185">Reference proteome</keyword>
<dbReference type="PROSITE" id="PS50240">
    <property type="entry name" value="TRYPSIN_DOM"/>
    <property type="match status" value="1"/>
</dbReference>
<feature type="region of interest" description="Disordered" evidence="3">
    <location>
        <begin position="522"/>
        <end position="543"/>
    </location>
</feature>
<evidence type="ECO:0000256" key="5">
    <source>
        <dbReference type="SAM" id="SignalP"/>
    </source>
</evidence>
<keyword evidence="4" id="KW-1133">Transmembrane helix</keyword>
<comment type="caution">
    <text evidence="7">The sequence shown here is derived from an EMBL/GenBank/DDBJ whole genome shotgun (WGS) entry which is preliminary data.</text>
</comment>
<evidence type="ECO:0000313" key="7">
    <source>
        <dbReference type="EMBL" id="MDR7354627.1"/>
    </source>
</evidence>
<dbReference type="Gene3D" id="2.40.10.10">
    <property type="entry name" value="Trypsin-like serine proteases"/>
    <property type="match status" value="2"/>
</dbReference>
<evidence type="ECO:0000256" key="2">
    <source>
        <dbReference type="ARBA" id="ARBA00023157"/>
    </source>
</evidence>
<name>A0ABU2B7P0_9CORY</name>
<dbReference type="SUPFAM" id="SSF50494">
    <property type="entry name" value="Trypsin-like serine proteases"/>
    <property type="match status" value="1"/>
</dbReference>
<keyword evidence="2" id="KW-1015">Disulfide bond</keyword>
<feature type="domain" description="Peptidase S1" evidence="6">
    <location>
        <begin position="28"/>
        <end position="222"/>
    </location>
</feature>
<dbReference type="SMART" id="SM00020">
    <property type="entry name" value="Tryp_SPc"/>
    <property type="match status" value="1"/>
</dbReference>
<dbReference type="InterPro" id="IPR001254">
    <property type="entry name" value="Trypsin_dom"/>
</dbReference>
<feature type="signal peptide" evidence="5">
    <location>
        <begin position="1"/>
        <end position="18"/>
    </location>
</feature>
<sequence>MYKRIVLALTAACLGASAALVAPSATALEGGREVSANELEANLVIRMIHGGGLCTGVAIDPHWVLTALHCKNGNGEVHLQTGVNYKYDLPLRGQWHSDAPSGDISLIYIPQDLGLPNYAEISKTLPQAGDRGTNYGWGIGTSAVLKFSYQRFKGTYTTSGYNQGKMFVTENEDGAKNRTGDSGGPVFFNGQVAGITSSVGGSNATNYSSVPEVYDWIVQTVNSKPDNRTTRFMPEIEESVVAKFNARLAAAQQLAEIEREMYKKDLKTAKETSLRAQRTLLESLGALQEAEEAQREAEAAKTQAEAQAATAQARVDELTVQNVEAQRQLAEAVEEKTQAIARAEKAERELALANANPDQAQQILAQAEKEKQDAIHNADAADRRAQAAEAQQREAEAQRDAAVDKAEKAEQKAAAALLQQQEAVRARAEAETAKAEAQAQAAQAQQRAQQAEAAAQRRIEEAENALREARNLAREMEEAKNAAQRDLAAERELTKRLEQLNQAAEAKNTELEKQIAQLKAELAAAKADKQQPEQPNPGSAGSSTPAWWVTVIGIVAALFSGGIIGWLLNTWRSNMAHFGR</sequence>
<evidence type="ECO:0000256" key="4">
    <source>
        <dbReference type="SAM" id="Phobius"/>
    </source>
</evidence>
<feature type="compositionally biased region" description="Polar residues" evidence="3">
    <location>
        <begin position="532"/>
        <end position="543"/>
    </location>
</feature>
<organism evidence="7 8">
    <name type="scientific">Corynebacterium felinum</name>
    <dbReference type="NCBI Taxonomy" id="131318"/>
    <lineage>
        <taxon>Bacteria</taxon>
        <taxon>Bacillati</taxon>
        <taxon>Actinomycetota</taxon>
        <taxon>Actinomycetes</taxon>
        <taxon>Mycobacteriales</taxon>
        <taxon>Corynebacteriaceae</taxon>
        <taxon>Corynebacterium</taxon>
    </lineage>
</organism>
<dbReference type="RefSeq" id="WP_277105279.1">
    <property type="nucleotide sequence ID" value="NZ_BAAAJS010000019.1"/>
</dbReference>
<feature type="region of interest" description="Disordered" evidence="3">
    <location>
        <begin position="380"/>
        <end position="407"/>
    </location>
</feature>
<evidence type="ECO:0000259" key="6">
    <source>
        <dbReference type="PROSITE" id="PS50240"/>
    </source>
</evidence>
<keyword evidence="4" id="KW-0812">Transmembrane</keyword>
<dbReference type="PANTHER" id="PTHR24276">
    <property type="entry name" value="POLYSERASE-RELATED"/>
    <property type="match status" value="1"/>
</dbReference>
<dbReference type="InterPro" id="IPR043504">
    <property type="entry name" value="Peptidase_S1_PA_chymotrypsin"/>
</dbReference>
<dbReference type="EMBL" id="JAVDYF010000001">
    <property type="protein sequence ID" value="MDR7354627.1"/>
    <property type="molecule type" value="Genomic_DNA"/>
</dbReference>
<feature type="compositionally biased region" description="Low complexity" evidence="3">
    <location>
        <begin position="437"/>
        <end position="454"/>
    </location>
</feature>
<dbReference type="PANTHER" id="PTHR24276:SF98">
    <property type="entry name" value="FI18310P1-RELATED"/>
    <property type="match status" value="1"/>
</dbReference>
<gene>
    <name evidence="7" type="ORF">J2S37_001165</name>
</gene>
<comment type="similarity">
    <text evidence="1">Belongs to the peptidase S1 family.</text>
</comment>
<keyword evidence="5" id="KW-0732">Signal</keyword>
<evidence type="ECO:0000256" key="3">
    <source>
        <dbReference type="SAM" id="MobiDB-lite"/>
    </source>
</evidence>
<dbReference type="Proteomes" id="UP001183619">
    <property type="component" value="Unassembled WGS sequence"/>
</dbReference>
<dbReference type="InterPro" id="IPR009003">
    <property type="entry name" value="Peptidase_S1_PA"/>
</dbReference>
<dbReference type="InterPro" id="IPR001314">
    <property type="entry name" value="Peptidase_S1A"/>
</dbReference>
<feature type="transmembrane region" description="Helical" evidence="4">
    <location>
        <begin position="546"/>
        <end position="568"/>
    </location>
</feature>
<evidence type="ECO:0000313" key="8">
    <source>
        <dbReference type="Proteomes" id="UP001183619"/>
    </source>
</evidence>
<protein>
    <submittedName>
        <fullName evidence="7">V8-like Glu-specific endopeptidase</fullName>
    </submittedName>
</protein>
<accession>A0ABU2B7P0</accession>
<keyword evidence="4" id="KW-0472">Membrane</keyword>
<feature type="chain" id="PRO_5045843016" evidence="5">
    <location>
        <begin position="19"/>
        <end position="580"/>
    </location>
</feature>